<dbReference type="OrthoDB" id="10307996at2759"/>
<accession>A0A7J6L3F4</accession>
<reference evidence="2 3" key="1">
    <citation type="submission" date="2020-04" db="EMBL/GenBank/DDBJ databases">
        <title>Perkinsus olseni comparative genomics.</title>
        <authorList>
            <person name="Bogema D.R."/>
        </authorList>
    </citation>
    <scope>NUCLEOTIDE SEQUENCE [LARGE SCALE GENOMIC DNA]</scope>
    <source>
        <strain evidence="2">ATCC PRA-179</strain>
    </source>
</reference>
<dbReference type="EMBL" id="JABAHT010000571">
    <property type="protein sequence ID" value="KAF4654000.1"/>
    <property type="molecule type" value="Genomic_DNA"/>
</dbReference>
<name>A0A7J6L3F4_PEROL</name>
<feature type="chain" id="PRO_5029446541" evidence="1">
    <location>
        <begin position="17"/>
        <end position="149"/>
    </location>
</feature>
<protein>
    <submittedName>
        <fullName evidence="2">Uncharacterized protein</fullName>
    </submittedName>
</protein>
<proteinExistence type="predicted"/>
<sequence>MRIFALLLLIAKQVATVLSAAAGGEEEESFCPSLRGGVIKQGKMRSFCIATVDDTRLTITRTSHPKLADYAAGPVLQDPFEGITLTRGEYSDCCKLFHALHMAFYRRYQEYKYRVDGEEGSTLKVFINYVRELKGGGVPGLDGASSWVH</sequence>
<comment type="caution">
    <text evidence="2">The sequence shown here is derived from an EMBL/GenBank/DDBJ whole genome shotgun (WGS) entry which is preliminary data.</text>
</comment>
<organism evidence="2 3">
    <name type="scientific">Perkinsus olseni</name>
    <name type="common">Perkinsus atlanticus</name>
    <dbReference type="NCBI Taxonomy" id="32597"/>
    <lineage>
        <taxon>Eukaryota</taxon>
        <taxon>Sar</taxon>
        <taxon>Alveolata</taxon>
        <taxon>Perkinsozoa</taxon>
        <taxon>Perkinsea</taxon>
        <taxon>Perkinsida</taxon>
        <taxon>Perkinsidae</taxon>
        <taxon>Perkinsus</taxon>
    </lineage>
</organism>
<dbReference type="Proteomes" id="UP000570595">
    <property type="component" value="Unassembled WGS sequence"/>
</dbReference>
<evidence type="ECO:0000313" key="2">
    <source>
        <dbReference type="EMBL" id="KAF4654000.1"/>
    </source>
</evidence>
<keyword evidence="1" id="KW-0732">Signal</keyword>
<evidence type="ECO:0000313" key="3">
    <source>
        <dbReference type="Proteomes" id="UP000570595"/>
    </source>
</evidence>
<dbReference type="AlphaFoldDB" id="A0A7J6L3F4"/>
<gene>
    <name evidence="2" type="ORF">FOZ61_008562</name>
</gene>
<feature type="signal peptide" evidence="1">
    <location>
        <begin position="1"/>
        <end position="16"/>
    </location>
</feature>
<evidence type="ECO:0000256" key="1">
    <source>
        <dbReference type="SAM" id="SignalP"/>
    </source>
</evidence>